<dbReference type="AlphaFoldDB" id="A0A5J5ECA6"/>
<feature type="region of interest" description="Disordered" evidence="2">
    <location>
        <begin position="339"/>
        <end position="360"/>
    </location>
</feature>
<evidence type="ECO:0000313" key="4">
    <source>
        <dbReference type="EMBL" id="KAA8892900.1"/>
    </source>
</evidence>
<dbReference type="OrthoDB" id="5425163at2759"/>
<dbReference type="GO" id="GO:0008270">
    <property type="term" value="F:zinc ion binding"/>
    <property type="evidence" value="ECO:0007669"/>
    <property type="project" value="UniProtKB-KW"/>
</dbReference>
<keyword evidence="5" id="KW-1185">Reference proteome</keyword>
<sequence>MSSATPYNTRSSARATPVADSAAPESASTQLTSEASSSATAPVEPIISPGTAAAAIDPALQAVITMLGPDGIRALLRKALTSDTAPATASPEGNPNTITTNPAIRDLHQRYPAIDPAHFRDILENKFKPENVMKLSTSFTPTPRRKETLTLGTYTIPTIEEDHASDDYRGGIPSLMQPFEIYSQILIQFAPSGIRLDLQIALAAYRDLLYSINRTHTFKSVKSFHFTFHYKRLSLGRYDPEGWRDSDSNLQMSTLRQREDSLVATTSGRSKKPFNSHHGPGGDTTHRSVISGWEKNTGSQTPTVCFDFNKGQCSRPHCSYKHICRHCYGVHPALDHDRITGGSTESDANSAPLGPRGKRH</sequence>
<proteinExistence type="predicted"/>
<dbReference type="EMBL" id="VXIS01000550">
    <property type="protein sequence ID" value="KAA8892900.1"/>
    <property type="molecule type" value="Genomic_DNA"/>
</dbReference>
<keyword evidence="1" id="KW-0479">Metal-binding</keyword>
<evidence type="ECO:0000259" key="3">
    <source>
        <dbReference type="PROSITE" id="PS50103"/>
    </source>
</evidence>
<evidence type="ECO:0000256" key="2">
    <source>
        <dbReference type="SAM" id="MobiDB-lite"/>
    </source>
</evidence>
<feature type="domain" description="C3H1-type" evidence="3">
    <location>
        <begin position="299"/>
        <end position="325"/>
    </location>
</feature>
<gene>
    <name evidence="4" type="ORF">FN846DRAFT_914706</name>
</gene>
<dbReference type="InParanoid" id="A0A5J5ECA6"/>
<organism evidence="4 5">
    <name type="scientific">Sphaerosporella brunnea</name>
    <dbReference type="NCBI Taxonomy" id="1250544"/>
    <lineage>
        <taxon>Eukaryota</taxon>
        <taxon>Fungi</taxon>
        <taxon>Dikarya</taxon>
        <taxon>Ascomycota</taxon>
        <taxon>Pezizomycotina</taxon>
        <taxon>Pezizomycetes</taxon>
        <taxon>Pezizales</taxon>
        <taxon>Pyronemataceae</taxon>
        <taxon>Sphaerosporella</taxon>
    </lineage>
</organism>
<dbReference type="Proteomes" id="UP000326924">
    <property type="component" value="Unassembled WGS sequence"/>
</dbReference>
<dbReference type="InterPro" id="IPR000571">
    <property type="entry name" value="Znf_CCCH"/>
</dbReference>
<keyword evidence="1" id="KW-0862">Zinc</keyword>
<name>A0A5J5ECA6_9PEZI</name>
<comment type="caution">
    <text evidence="4">The sequence shown here is derived from an EMBL/GenBank/DDBJ whole genome shotgun (WGS) entry which is preliminary data.</text>
</comment>
<feature type="region of interest" description="Disordered" evidence="2">
    <location>
        <begin position="1"/>
        <end position="43"/>
    </location>
</feature>
<evidence type="ECO:0000313" key="5">
    <source>
        <dbReference type="Proteomes" id="UP000326924"/>
    </source>
</evidence>
<evidence type="ECO:0000256" key="1">
    <source>
        <dbReference type="PROSITE-ProRule" id="PRU00723"/>
    </source>
</evidence>
<feature type="compositionally biased region" description="Polar residues" evidence="2">
    <location>
        <begin position="26"/>
        <end position="40"/>
    </location>
</feature>
<feature type="region of interest" description="Disordered" evidence="2">
    <location>
        <begin position="249"/>
        <end position="295"/>
    </location>
</feature>
<feature type="zinc finger region" description="C3H1-type" evidence="1">
    <location>
        <begin position="299"/>
        <end position="325"/>
    </location>
</feature>
<feature type="region of interest" description="Disordered" evidence="2">
    <location>
        <begin position="83"/>
        <end position="102"/>
    </location>
</feature>
<feature type="compositionally biased region" description="Polar residues" evidence="2">
    <location>
        <begin position="1"/>
        <end position="14"/>
    </location>
</feature>
<protein>
    <recommendedName>
        <fullName evidence="3">C3H1-type domain-containing protein</fullName>
    </recommendedName>
</protein>
<reference evidence="4 5" key="1">
    <citation type="submission" date="2019-09" db="EMBL/GenBank/DDBJ databases">
        <title>Draft genome of the ectomycorrhizal ascomycete Sphaerosporella brunnea.</title>
        <authorList>
            <consortium name="DOE Joint Genome Institute"/>
            <person name="Benucci G.M."/>
            <person name="Marozzi G."/>
            <person name="Antonielli L."/>
            <person name="Sanchez S."/>
            <person name="Marco P."/>
            <person name="Wang X."/>
            <person name="Falini L.B."/>
            <person name="Barry K."/>
            <person name="Haridas S."/>
            <person name="Lipzen A."/>
            <person name="Labutti K."/>
            <person name="Grigoriev I.V."/>
            <person name="Murat C."/>
            <person name="Martin F."/>
            <person name="Albertini E."/>
            <person name="Donnini D."/>
            <person name="Bonito G."/>
        </authorList>
    </citation>
    <scope>NUCLEOTIDE SEQUENCE [LARGE SCALE GENOMIC DNA]</scope>
    <source>
        <strain evidence="4 5">Sb_GMNB300</strain>
    </source>
</reference>
<accession>A0A5J5ECA6</accession>
<keyword evidence="1" id="KW-0863">Zinc-finger</keyword>
<dbReference type="PROSITE" id="PS50103">
    <property type="entry name" value="ZF_C3H1"/>
    <property type="match status" value="1"/>
</dbReference>